<protein>
    <recommendedName>
        <fullName evidence="5">V-type proton ATPase subunit G</fullName>
    </recommendedName>
</protein>
<keyword evidence="6" id="KW-0175">Coiled coil</keyword>
<evidence type="ECO:0000256" key="5">
    <source>
        <dbReference type="RuleBase" id="RU364019"/>
    </source>
</evidence>
<reference evidence="7" key="1">
    <citation type="submission" date="2023-03" db="EMBL/GenBank/DDBJ databases">
        <authorList>
            <person name="Steffen K."/>
            <person name="Cardenas P."/>
        </authorList>
    </citation>
    <scope>NUCLEOTIDE SEQUENCE</scope>
</reference>
<dbReference type="NCBIfam" id="TIGR01147">
    <property type="entry name" value="V_ATP_synt_G"/>
    <property type="match status" value="1"/>
</dbReference>
<comment type="caution">
    <text evidence="7">The sequence shown here is derived from an EMBL/GenBank/DDBJ whole genome shotgun (WGS) entry which is preliminary data.</text>
</comment>
<evidence type="ECO:0000256" key="6">
    <source>
        <dbReference type="SAM" id="Coils"/>
    </source>
</evidence>
<dbReference type="GO" id="GO:0046961">
    <property type="term" value="F:proton-transporting ATPase activity, rotational mechanism"/>
    <property type="evidence" value="ECO:0007669"/>
    <property type="project" value="InterPro"/>
</dbReference>
<evidence type="ECO:0000256" key="4">
    <source>
        <dbReference type="ARBA" id="ARBA00023065"/>
    </source>
</evidence>
<dbReference type="Pfam" id="PF03179">
    <property type="entry name" value="V-ATPase_G"/>
    <property type="match status" value="1"/>
</dbReference>
<feature type="coiled-coil region" evidence="6">
    <location>
        <begin position="11"/>
        <end position="94"/>
    </location>
</feature>
<accession>A0AA35X000</accession>
<keyword evidence="3 5" id="KW-0375">Hydrogen ion transport</keyword>
<comment type="function">
    <text evidence="5">Subunit of the V1 complex of vacuolar(H+)-ATPase (V-ATPase), a multisubunit enzyme composed of a peripheral complex (V1) that hydrolyzes ATP and a membrane integral complex (V0) that translocates protons. V-ATPase is responsible for acidifying and maintaining the pH of intracellular compartments and in some cell types, is targeted to the plasma membrane, where it is responsible for acidifying the extracellular environment.</text>
</comment>
<dbReference type="PANTHER" id="PTHR12713">
    <property type="entry name" value="VACUOLAR ATP SYNTHASE SUBUNIT G"/>
    <property type="match status" value="1"/>
</dbReference>
<organism evidence="7 8">
    <name type="scientific">Geodia barretti</name>
    <name type="common">Barrett's horny sponge</name>
    <dbReference type="NCBI Taxonomy" id="519541"/>
    <lineage>
        <taxon>Eukaryota</taxon>
        <taxon>Metazoa</taxon>
        <taxon>Porifera</taxon>
        <taxon>Demospongiae</taxon>
        <taxon>Heteroscleromorpha</taxon>
        <taxon>Tetractinellida</taxon>
        <taxon>Astrophorina</taxon>
        <taxon>Geodiidae</taxon>
        <taxon>Geodia</taxon>
    </lineage>
</organism>
<keyword evidence="8" id="KW-1185">Reference proteome</keyword>
<sequence length="122" mass="14153">MAAQSQGIKKLMQAEKEAAQVVASARKKKAQRLKEAKEEAAKEIEEYRKQRETLFQDKQQKYAGSKDDFAQLMQEDTQKKIKEIEAQVDTNKEAVIKRLLELVSDIKPELHQNILLQQQKEK</sequence>
<gene>
    <name evidence="7" type="ORF">GBAR_LOCUS21754</name>
</gene>
<evidence type="ECO:0000256" key="2">
    <source>
        <dbReference type="ARBA" id="ARBA00022448"/>
    </source>
</evidence>
<dbReference type="GO" id="GO:0000221">
    <property type="term" value="C:vacuolar proton-transporting V-type ATPase, V1 domain"/>
    <property type="evidence" value="ECO:0007669"/>
    <property type="project" value="TreeGrafter"/>
</dbReference>
<dbReference type="AlphaFoldDB" id="A0AA35X000"/>
<evidence type="ECO:0000313" key="7">
    <source>
        <dbReference type="EMBL" id="CAI8039129.1"/>
    </source>
</evidence>
<dbReference type="Proteomes" id="UP001174909">
    <property type="component" value="Unassembled WGS sequence"/>
</dbReference>
<keyword evidence="4 5" id="KW-0406">Ion transport</keyword>
<evidence type="ECO:0000313" key="8">
    <source>
        <dbReference type="Proteomes" id="UP001174909"/>
    </source>
</evidence>
<dbReference type="PANTHER" id="PTHR12713:SF11">
    <property type="entry name" value="V-TYPE PROTON ATPASE SUBUNIT G"/>
    <property type="match status" value="1"/>
</dbReference>
<comment type="similarity">
    <text evidence="1 5">Belongs to the V-ATPase G subunit family.</text>
</comment>
<dbReference type="EMBL" id="CASHTH010003024">
    <property type="protein sequence ID" value="CAI8039129.1"/>
    <property type="molecule type" value="Genomic_DNA"/>
</dbReference>
<name>A0AA35X000_GEOBA</name>
<dbReference type="Gene3D" id="1.20.5.2950">
    <property type="match status" value="1"/>
</dbReference>
<comment type="subunit">
    <text evidence="5">V-ATPase is a heteromultimeric enzyme made up of two complexes: the ATP-hydrolytic V1 complex and the proton translocation V0 complex.</text>
</comment>
<keyword evidence="2 5" id="KW-0813">Transport</keyword>
<dbReference type="GO" id="GO:0016887">
    <property type="term" value="F:ATP hydrolysis activity"/>
    <property type="evidence" value="ECO:0007669"/>
    <property type="project" value="TreeGrafter"/>
</dbReference>
<dbReference type="InterPro" id="IPR005124">
    <property type="entry name" value="V-ATPase_G"/>
</dbReference>
<evidence type="ECO:0000256" key="1">
    <source>
        <dbReference type="ARBA" id="ARBA00010066"/>
    </source>
</evidence>
<dbReference type="FunFam" id="1.20.5.2950:FF:000001">
    <property type="entry name" value="V-type proton ATPase subunit G"/>
    <property type="match status" value="1"/>
</dbReference>
<evidence type="ECO:0000256" key="3">
    <source>
        <dbReference type="ARBA" id="ARBA00022781"/>
    </source>
</evidence>
<proteinExistence type="inferred from homology"/>